<dbReference type="PANTHER" id="PTHR36306">
    <property type="entry name" value="ALPHA-AMYLASE-RELATED-RELATED"/>
    <property type="match status" value="1"/>
</dbReference>
<sequence length="945" mass="106246">MINMSTYKILGILISIIFLGFLIQSFPANSVNSISVNFSVTSSGYVTVYLHGINENSEVDLYWGIEPYPQGPYYTLNGTPGAMETPMTWNNTINAFQVTVGPFNNGTWIAWDFLVNGTQFINYDNHPFWNWNLIVNPPSNELGKTYAVVLSNGSILITALGRPPDVMILHYGLASGPETGLPWSNISNANMTYNPLYGNYTVIIGPFKPGQWVQWVYYDQTLNEYLHNNTYYNFDIQDVYTPLTLITSSFNEYVYTENETVNVTITLRNNGPTAQYGLQLFEDNMLLYSNNLTLSTGINNVSITFPAHLLSQGIYDSTLNVIYHGLIQTYTLPQLYILNTTGKKPLSLVIDWNMHQPLYIEPNGSYGQPWVPIHTGQDFYYNGSLVGSYELQALLLNYFKNINISIDFTGVLLYQWEAFLHNENITIINNEGYNINITHDYNATLRTIELYRNLVKEGRLQVLTVSFYHPLMAIEYDNGWSSDLLAQILMGENMTNYVFGVKANAAWTPEMAFNMGLIQLYNETGINVTLLDWYSFVQIAPDLTVVKGNVSSPYQVYEVENSLGQTIYVLFRDTNLSNMFSFSFFSQSPQLTSEELLQYLARVYMSHPGGIDVVALDGENPLIFNPTTGPADLYAIYNSISTAEGQGWLETQTINQALATHKVGGLLTNLPEESWDTNLNDWNNGYQGKIEIWDNVSEARTYLVAYSNLLGLPLSPVVPLSFTHAPNATNLNLPPAYQMYYTLWNYLYVSEGSDWTWQAGPPNYGPQWFAIQPIVYDHAIINYVNNSFSQLNLANSIITKNVAILNIQNGLGVNANIIVAIAQNNSIITYKQVTLLPGLNVVLLNYNNIKAHNLTVEFYVNVNNQELGAHIIPITQLGLLISKYNVSTLSFNPNANISQSKANTTHQNNENIQRSVNSSDIDVISMIIVLLAGIAFVLTQTKKIK</sequence>
<keyword evidence="2" id="KW-0119">Carbohydrate metabolism</keyword>
<protein>
    <recommendedName>
        <fullName evidence="4">Glycoside hydrolase family 57 N-terminal domain-containing protein</fullName>
    </recommendedName>
</protein>
<dbReference type="OrthoDB" id="18576at2157"/>
<keyword evidence="3" id="KW-0812">Transmembrane</keyword>
<dbReference type="GeneID" id="41589304"/>
<reference evidence="5 6" key="1">
    <citation type="submission" date="2017-03" db="EMBL/GenBank/DDBJ databases">
        <title>Sulfur activation and transportation mechanism of thermophilic Archaea Acidianus manzaensis YN-25.</title>
        <authorList>
            <person name="Ma Y."/>
            <person name="Yang Y."/>
            <person name="Xia J."/>
        </authorList>
    </citation>
    <scope>NUCLEOTIDE SEQUENCE [LARGE SCALE GENOMIC DNA]</scope>
    <source>
        <strain evidence="5 6">YN-25</strain>
    </source>
</reference>
<evidence type="ECO:0000259" key="4">
    <source>
        <dbReference type="Pfam" id="PF03065"/>
    </source>
</evidence>
<keyword evidence="3" id="KW-0472">Membrane</keyword>
<dbReference type="SUPFAM" id="SSF88713">
    <property type="entry name" value="Glycoside hydrolase/deacetylase"/>
    <property type="match status" value="1"/>
</dbReference>
<evidence type="ECO:0000313" key="5">
    <source>
        <dbReference type="EMBL" id="ARM74612.1"/>
    </source>
</evidence>
<dbReference type="InterPro" id="IPR052046">
    <property type="entry name" value="GH57_Enzymes"/>
</dbReference>
<dbReference type="InterPro" id="IPR004300">
    <property type="entry name" value="Glyco_hydro_57_N"/>
</dbReference>
<gene>
    <name evidence="5" type="ORF">B6F84_00260</name>
</gene>
<dbReference type="Pfam" id="PF03065">
    <property type="entry name" value="Glyco_hydro_57"/>
    <property type="match status" value="1"/>
</dbReference>
<organism evidence="5 6">
    <name type="scientific">Acidianus manzaensis</name>
    <dbReference type="NCBI Taxonomy" id="282676"/>
    <lineage>
        <taxon>Archaea</taxon>
        <taxon>Thermoproteota</taxon>
        <taxon>Thermoprotei</taxon>
        <taxon>Sulfolobales</taxon>
        <taxon>Sulfolobaceae</taxon>
        <taxon>Acidianus</taxon>
    </lineage>
</organism>
<dbReference type="InterPro" id="IPR011330">
    <property type="entry name" value="Glyco_hydro/deAcase_b/a-brl"/>
</dbReference>
<feature type="transmembrane region" description="Helical" evidence="3">
    <location>
        <begin position="921"/>
        <end position="939"/>
    </location>
</feature>
<evidence type="ECO:0000256" key="1">
    <source>
        <dbReference type="ARBA" id="ARBA00006821"/>
    </source>
</evidence>
<dbReference type="Proteomes" id="UP000193404">
    <property type="component" value="Chromosome"/>
</dbReference>
<dbReference type="AlphaFoldDB" id="A0A1W6JWJ3"/>
<dbReference type="EMBL" id="CP020477">
    <property type="protein sequence ID" value="ARM74612.1"/>
    <property type="molecule type" value="Genomic_DNA"/>
</dbReference>
<dbReference type="PANTHER" id="PTHR36306:SF1">
    <property type="entry name" value="ALPHA-AMYLASE-RELATED"/>
    <property type="match status" value="1"/>
</dbReference>
<dbReference type="STRING" id="282676.B6F84_00260"/>
<dbReference type="GO" id="GO:0003824">
    <property type="term" value="F:catalytic activity"/>
    <property type="evidence" value="ECO:0007669"/>
    <property type="project" value="InterPro"/>
</dbReference>
<evidence type="ECO:0000256" key="3">
    <source>
        <dbReference type="SAM" id="Phobius"/>
    </source>
</evidence>
<keyword evidence="3" id="KW-1133">Transmembrane helix</keyword>
<feature type="domain" description="Glycoside hydrolase family 57 N-terminal" evidence="4">
    <location>
        <begin position="352"/>
        <end position="662"/>
    </location>
</feature>
<proteinExistence type="inferred from homology"/>
<dbReference type="Gene3D" id="3.20.110.20">
    <property type="match status" value="1"/>
</dbReference>
<dbReference type="KEGG" id="aman:B6F84_00260"/>
<evidence type="ECO:0000256" key="2">
    <source>
        <dbReference type="ARBA" id="ARBA00023277"/>
    </source>
</evidence>
<evidence type="ECO:0000313" key="6">
    <source>
        <dbReference type="Proteomes" id="UP000193404"/>
    </source>
</evidence>
<keyword evidence="6" id="KW-1185">Reference proteome</keyword>
<name>A0A1W6JWJ3_9CREN</name>
<dbReference type="GO" id="GO:0005975">
    <property type="term" value="P:carbohydrate metabolic process"/>
    <property type="evidence" value="ECO:0007669"/>
    <property type="project" value="InterPro"/>
</dbReference>
<accession>A0A1W6JWJ3</accession>
<dbReference type="RefSeq" id="WP_148690358.1">
    <property type="nucleotide sequence ID" value="NZ_CP020477.1"/>
</dbReference>
<comment type="similarity">
    <text evidence="1">Belongs to the glycosyl hydrolase 57 family.</text>
</comment>